<feature type="region of interest" description="Disordered" evidence="1">
    <location>
        <begin position="48"/>
        <end position="106"/>
    </location>
</feature>
<sequence length="106" mass="12353">MDKVELKVTMEPERLDALRYFLSTKEKRTPEKELQRLLEELYEKYVPTDTREYLDSKNKPAVRPRPRRTAKGGRIAQTQENNNGQDNPGQDVSTGYDMGGRHDEKV</sequence>
<evidence type="ECO:0000256" key="1">
    <source>
        <dbReference type="SAM" id="MobiDB-lite"/>
    </source>
</evidence>
<name>A0ABS9MCX2_9FIRM</name>
<dbReference type="Pfam" id="PF19598">
    <property type="entry name" value="DUF6103"/>
    <property type="match status" value="1"/>
</dbReference>
<dbReference type="Proteomes" id="UP001200313">
    <property type="component" value="Unassembled WGS sequence"/>
</dbReference>
<accession>A0ABS9MCX2</accession>
<feature type="compositionally biased region" description="Basic residues" evidence="1">
    <location>
        <begin position="60"/>
        <end position="71"/>
    </location>
</feature>
<feature type="compositionally biased region" description="Basic and acidic residues" evidence="1">
    <location>
        <begin position="49"/>
        <end position="58"/>
    </location>
</feature>
<comment type="caution">
    <text evidence="2">The sequence shown here is derived from an EMBL/GenBank/DDBJ whole genome shotgun (WGS) entry which is preliminary data.</text>
</comment>
<gene>
    <name evidence="2" type="ORF">L0P79_16610</name>
</gene>
<feature type="compositionally biased region" description="Polar residues" evidence="1">
    <location>
        <begin position="76"/>
        <end position="93"/>
    </location>
</feature>
<proteinExistence type="predicted"/>
<evidence type="ECO:0000313" key="2">
    <source>
        <dbReference type="EMBL" id="MCG4528667.1"/>
    </source>
</evidence>
<keyword evidence="3" id="KW-1185">Reference proteome</keyword>
<dbReference type="EMBL" id="JAKNJB010000040">
    <property type="protein sequence ID" value="MCG4528667.1"/>
    <property type="molecule type" value="Genomic_DNA"/>
</dbReference>
<protein>
    <submittedName>
        <fullName evidence="2">DUF6103 family protein</fullName>
    </submittedName>
</protein>
<organism evidence="2 3">
    <name type="scientific">Intestinimonas massiliensis</name>
    <name type="common">ex Afouda et al. 2020</name>
    <dbReference type="NCBI Taxonomy" id="1673721"/>
    <lineage>
        <taxon>Bacteria</taxon>
        <taxon>Bacillati</taxon>
        <taxon>Bacillota</taxon>
        <taxon>Clostridia</taxon>
        <taxon>Eubacteriales</taxon>
        <taxon>Intestinimonas</taxon>
    </lineage>
</organism>
<evidence type="ECO:0000313" key="3">
    <source>
        <dbReference type="Proteomes" id="UP001200313"/>
    </source>
</evidence>
<reference evidence="2 3" key="1">
    <citation type="submission" date="2022-01" db="EMBL/GenBank/DDBJ databases">
        <title>Collection of gut derived symbiotic bacterial strains cultured from healthy donors.</title>
        <authorList>
            <person name="Lin H."/>
            <person name="Kohout C."/>
            <person name="Waligurski E."/>
            <person name="Pamer E.G."/>
        </authorList>
    </citation>
    <scope>NUCLEOTIDE SEQUENCE [LARGE SCALE GENOMIC DNA]</scope>
    <source>
        <strain evidence="2 3">DFI.3.7</strain>
    </source>
</reference>
<dbReference type="InterPro" id="IPR046085">
    <property type="entry name" value="DUF6103"/>
</dbReference>
<dbReference type="RefSeq" id="WP_238074954.1">
    <property type="nucleotide sequence ID" value="NZ_JAKNJB010000040.1"/>
</dbReference>